<accession>A0A834GI17</accession>
<comment type="caution">
    <text evidence="1">The sequence shown here is derived from an EMBL/GenBank/DDBJ whole genome shotgun (WGS) entry which is preliminary data.</text>
</comment>
<proteinExistence type="predicted"/>
<gene>
    <name evidence="1" type="ORF">RHSIM_Rhsim08G0143000</name>
</gene>
<protein>
    <submittedName>
        <fullName evidence="1">Uncharacterized protein</fullName>
    </submittedName>
</protein>
<evidence type="ECO:0000313" key="1">
    <source>
        <dbReference type="EMBL" id="KAF7135258.1"/>
    </source>
</evidence>
<name>A0A834GI17_RHOSS</name>
<organism evidence="1 2">
    <name type="scientific">Rhododendron simsii</name>
    <name type="common">Sims's rhododendron</name>
    <dbReference type="NCBI Taxonomy" id="118357"/>
    <lineage>
        <taxon>Eukaryota</taxon>
        <taxon>Viridiplantae</taxon>
        <taxon>Streptophyta</taxon>
        <taxon>Embryophyta</taxon>
        <taxon>Tracheophyta</taxon>
        <taxon>Spermatophyta</taxon>
        <taxon>Magnoliopsida</taxon>
        <taxon>eudicotyledons</taxon>
        <taxon>Gunneridae</taxon>
        <taxon>Pentapetalae</taxon>
        <taxon>asterids</taxon>
        <taxon>Ericales</taxon>
        <taxon>Ericaceae</taxon>
        <taxon>Ericoideae</taxon>
        <taxon>Rhodoreae</taxon>
        <taxon>Rhododendron</taxon>
    </lineage>
</organism>
<reference evidence="1" key="1">
    <citation type="submission" date="2019-11" db="EMBL/GenBank/DDBJ databases">
        <authorList>
            <person name="Liu Y."/>
            <person name="Hou J."/>
            <person name="Li T.-Q."/>
            <person name="Guan C.-H."/>
            <person name="Wu X."/>
            <person name="Wu H.-Z."/>
            <person name="Ling F."/>
            <person name="Zhang R."/>
            <person name="Shi X.-G."/>
            <person name="Ren J.-P."/>
            <person name="Chen E.-F."/>
            <person name="Sun J.-M."/>
        </authorList>
    </citation>
    <scope>NUCLEOTIDE SEQUENCE</scope>
    <source>
        <strain evidence="1">Adult_tree_wgs_1</strain>
        <tissue evidence="1">Leaves</tissue>
    </source>
</reference>
<keyword evidence="2" id="KW-1185">Reference proteome</keyword>
<dbReference type="AlphaFoldDB" id="A0A834GI17"/>
<dbReference type="Proteomes" id="UP000626092">
    <property type="component" value="Unassembled WGS sequence"/>
</dbReference>
<dbReference type="EMBL" id="WJXA01000008">
    <property type="protein sequence ID" value="KAF7135258.1"/>
    <property type="molecule type" value="Genomic_DNA"/>
</dbReference>
<evidence type="ECO:0000313" key="2">
    <source>
        <dbReference type="Proteomes" id="UP000626092"/>
    </source>
</evidence>
<dbReference type="OrthoDB" id="1810594at2759"/>
<sequence>MRTRMNSKAKHYSATQPLHEINIEVARDERYANIGNNVCIREDTQRVDTTLQSRQKSSYADKGKGLLTYAYEKELASRSYDFIYPLRWPNLSKSPSSTPFLMKVK</sequence>